<reference evidence="2" key="1">
    <citation type="submission" date="2021-01" db="EMBL/GenBank/DDBJ databases">
        <title>A chromosome-scale assembly of European eel, Anguilla anguilla.</title>
        <authorList>
            <person name="Henkel C."/>
            <person name="Jong-Raadsen S.A."/>
            <person name="Dufour S."/>
            <person name="Weltzien F.-A."/>
            <person name="Palstra A.P."/>
            <person name="Pelster B."/>
            <person name="Spaink H.P."/>
            <person name="Van Den Thillart G.E."/>
            <person name="Jansen H."/>
            <person name="Zahm M."/>
            <person name="Klopp C."/>
            <person name="Cedric C."/>
            <person name="Louis A."/>
            <person name="Berthelot C."/>
            <person name="Parey E."/>
            <person name="Roest Crollius H."/>
            <person name="Montfort J."/>
            <person name="Robinson-Rechavi M."/>
            <person name="Bucao C."/>
            <person name="Bouchez O."/>
            <person name="Gislard M."/>
            <person name="Lluch J."/>
            <person name="Milhes M."/>
            <person name="Lampietro C."/>
            <person name="Lopez Roques C."/>
            <person name="Donnadieu C."/>
            <person name="Braasch I."/>
            <person name="Desvignes T."/>
            <person name="Postlethwait J."/>
            <person name="Bobe J."/>
            <person name="Guiguen Y."/>
            <person name="Dirks R."/>
        </authorList>
    </citation>
    <scope>NUCLEOTIDE SEQUENCE</scope>
    <source>
        <strain evidence="2">Tag_6206</strain>
        <tissue evidence="2">Liver</tissue>
    </source>
</reference>
<protein>
    <submittedName>
        <fullName evidence="2">Uncharacterized protein</fullName>
    </submittedName>
</protein>
<dbReference type="Proteomes" id="UP001044222">
    <property type="component" value="Chromosome 13"/>
</dbReference>
<comment type="caution">
    <text evidence="2">The sequence shown here is derived from an EMBL/GenBank/DDBJ whole genome shotgun (WGS) entry which is preliminary data.</text>
</comment>
<feature type="compositionally biased region" description="Low complexity" evidence="1">
    <location>
        <begin position="127"/>
        <end position="157"/>
    </location>
</feature>
<dbReference type="AlphaFoldDB" id="A0A9D3LY66"/>
<sequence length="260" mass="27549">MPSANGRLDLPPMLPMPHLPPHPLGIPVSMAMPMPLPPHPLAHKGELAMPPSVYGLSARDPAFSLPVSGDGPLSSYEMQYEIPHAEDQGLDVEDSDGERREGPRPPPFLAPPSPAEEEHHLTGLRRAAAVSSARSSSSSSSTAIPAPSSSSSAAPCAVPQGVEATPPPPPPAPASSSARDKMLQNATASVREQHATNALLETVSRSLVLLSESVQQLVETQQEFVRDSLRLQQETVHILRDFSTGALALMRDKLNGRPPP</sequence>
<evidence type="ECO:0000313" key="2">
    <source>
        <dbReference type="EMBL" id="KAG5837295.1"/>
    </source>
</evidence>
<gene>
    <name evidence="2" type="ORF">ANANG_G00237790</name>
</gene>
<organism evidence="2 3">
    <name type="scientific">Anguilla anguilla</name>
    <name type="common">European freshwater eel</name>
    <name type="synonym">Muraena anguilla</name>
    <dbReference type="NCBI Taxonomy" id="7936"/>
    <lineage>
        <taxon>Eukaryota</taxon>
        <taxon>Metazoa</taxon>
        <taxon>Chordata</taxon>
        <taxon>Craniata</taxon>
        <taxon>Vertebrata</taxon>
        <taxon>Euteleostomi</taxon>
        <taxon>Actinopterygii</taxon>
        <taxon>Neopterygii</taxon>
        <taxon>Teleostei</taxon>
        <taxon>Anguilliformes</taxon>
        <taxon>Anguillidae</taxon>
        <taxon>Anguilla</taxon>
    </lineage>
</organism>
<evidence type="ECO:0000313" key="3">
    <source>
        <dbReference type="Proteomes" id="UP001044222"/>
    </source>
</evidence>
<dbReference type="EMBL" id="JAFIRN010000013">
    <property type="protein sequence ID" value="KAG5837295.1"/>
    <property type="molecule type" value="Genomic_DNA"/>
</dbReference>
<feature type="compositionally biased region" description="Pro residues" evidence="1">
    <location>
        <begin position="104"/>
        <end position="114"/>
    </location>
</feature>
<feature type="region of interest" description="Disordered" evidence="1">
    <location>
        <begin position="86"/>
        <end position="190"/>
    </location>
</feature>
<accession>A0A9D3LY66</accession>
<name>A0A9D3LY66_ANGAN</name>
<keyword evidence="3" id="KW-1185">Reference proteome</keyword>
<proteinExistence type="predicted"/>
<evidence type="ECO:0000256" key="1">
    <source>
        <dbReference type="SAM" id="MobiDB-lite"/>
    </source>
</evidence>